<gene>
    <name evidence="5" type="ORF">Vau01_038820</name>
</gene>
<dbReference type="SUPFAM" id="SSF52540">
    <property type="entry name" value="P-loop containing nucleoside triphosphate hydrolases"/>
    <property type="match status" value="1"/>
</dbReference>
<dbReference type="InterPro" id="IPR005158">
    <property type="entry name" value="BTAD"/>
</dbReference>
<dbReference type="RefSeq" id="WP_203994598.1">
    <property type="nucleotide sequence ID" value="NZ_BOPG01000024.1"/>
</dbReference>
<dbReference type="PANTHER" id="PTHR47691">
    <property type="entry name" value="REGULATOR-RELATED"/>
    <property type="match status" value="1"/>
</dbReference>
<feature type="domain" description="OmpR/PhoB-type" evidence="4">
    <location>
        <begin position="1"/>
        <end position="108"/>
    </location>
</feature>
<evidence type="ECO:0000256" key="3">
    <source>
        <dbReference type="PROSITE-ProRule" id="PRU01091"/>
    </source>
</evidence>
<dbReference type="InterPro" id="IPR019734">
    <property type="entry name" value="TPR_rpt"/>
</dbReference>
<dbReference type="PANTHER" id="PTHR47691:SF3">
    <property type="entry name" value="HTH-TYPE TRANSCRIPTIONAL REGULATOR RV0890C-RELATED"/>
    <property type="match status" value="1"/>
</dbReference>
<dbReference type="Gene3D" id="1.10.10.10">
    <property type="entry name" value="Winged helix-like DNA-binding domain superfamily/Winged helix DNA-binding domain"/>
    <property type="match status" value="1"/>
</dbReference>
<dbReference type="SMART" id="SM00862">
    <property type="entry name" value="Trans_reg_C"/>
    <property type="match status" value="1"/>
</dbReference>
<dbReference type="GO" id="GO:0006355">
    <property type="term" value="P:regulation of DNA-templated transcription"/>
    <property type="evidence" value="ECO:0007669"/>
    <property type="project" value="InterPro"/>
</dbReference>
<organism evidence="5 6">
    <name type="scientific">Virgisporangium aurantiacum</name>
    <dbReference type="NCBI Taxonomy" id="175570"/>
    <lineage>
        <taxon>Bacteria</taxon>
        <taxon>Bacillati</taxon>
        <taxon>Actinomycetota</taxon>
        <taxon>Actinomycetes</taxon>
        <taxon>Micromonosporales</taxon>
        <taxon>Micromonosporaceae</taxon>
        <taxon>Virgisporangium</taxon>
    </lineage>
</organism>
<dbReference type="SUPFAM" id="SSF48452">
    <property type="entry name" value="TPR-like"/>
    <property type="match status" value="3"/>
</dbReference>
<dbReference type="Gene3D" id="1.25.40.10">
    <property type="entry name" value="Tetratricopeptide repeat domain"/>
    <property type="match status" value="2"/>
</dbReference>
<dbReference type="PRINTS" id="PR00364">
    <property type="entry name" value="DISEASERSIST"/>
</dbReference>
<comment type="similarity">
    <text evidence="1">Belongs to the AfsR/DnrI/RedD regulatory family.</text>
</comment>
<dbReference type="InterPro" id="IPR011990">
    <property type="entry name" value="TPR-like_helical_dom_sf"/>
</dbReference>
<dbReference type="InterPro" id="IPR036388">
    <property type="entry name" value="WH-like_DNA-bd_sf"/>
</dbReference>
<keyword evidence="6" id="KW-1185">Reference proteome</keyword>
<dbReference type="EMBL" id="BOPG01000024">
    <property type="protein sequence ID" value="GIJ56366.1"/>
    <property type="molecule type" value="Genomic_DNA"/>
</dbReference>
<dbReference type="PROSITE" id="PS51755">
    <property type="entry name" value="OMPR_PHOB"/>
    <property type="match status" value="1"/>
</dbReference>
<evidence type="ECO:0000256" key="2">
    <source>
        <dbReference type="ARBA" id="ARBA00023125"/>
    </source>
</evidence>
<evidence type="ECO:0000313" key="5">
    <source>
        <dbReference type="EMBL" id="GIJ56366.1"/>
    </source>
</evidence>
<accession>A0A8J4E036</accession>
<dbReference type="GO" id="GO:0003677">
    <property type="term" value="F:DNA binding"/>
    <property type="evidence" value="ECO:0007669"/>
    <property type="project" value="UniProtKB-UniRule"/>
</dbReference>
<evidence type="ECO:0000256" key="1">
    <source>
        <dbReference type="ARBA" id="ARBA00005820"/>
    </source>
</evidence>
<dbReference type="InterPro" id="IPR002182">
    <property type="entry name" value="NB-ARC"/>
</dbReference>
<dbReference type="SMART" id="SM01043">
    <property type="entry name" value="BTAD"/>
    <property type="match status" value="1"/>
</dbReference>
<dbReference type="GO" id="GO:0000160">
    <property type="term" value="P:phosphorelay signal transduction system"/>
    <property type="evidence" value="ECO:0007669"/>
    <property type="project" value="InterPro"/>
</dbReference>
<evidence type="ECO:0000313" key="6">
    <source>
        <dbReference type="Proteomes" id="UP000612585"/>
    </source>
</evidence>
<name>A0A8J4E036_9ACTN</name>
<dbReference type="Gene3D" id="3.40.50.300">
    <property type="entry name" value="P-loop containing nucleotide triphosphate hydrolases"/>
    <property type="match status" value="1"/>
</dbReference>
<dbReference type="Pfam" id="PF03704">
    <property type="entry name" value="BTAD"/>
    <property type="match status" value="1"/>
</dbReference>
<comment type="caution">
    <text evidence="5">The sequence shown here is derived from an EMBL/GenBank/DDBJ whole genome shotgun (WGS) entry which is preliminary data.</text>
</comment>
<dbReference type="Pfam" id="PF00486">
    <property type="entry name" value="Trans_reg_C"/>
    <property type="match status" value="1"/>
</dbReference>
<dbReference type="Proteomes" id="UP000612585">
    <property type="component" value="Unassembled WGS sequence"/>
</dbReference>
<proteinExistence type="inferred from homology"/>
<protein>
    <submittedName>
        <fullName evidence="5">SARP family transcriptional regulator</fullName>
    </submittedName>
</protein>
<dbReference type="AlphaFoldDB" id="A0A8J4E036"/>
<reference evidence="5" key="1">
    <citation type="submission" date="2021-01" db="EMBL/GenBank/DDBJ databases">
        <title>Whole genome shotgun sequence of Virgisporangium aurantiacum NBRC 16421.</title>
        <authorList>
            <person name="Komaki H."/>
            <person name="Tamura T."/>
        </authorList>
    </citation>
    <scope>NUCLEOTIDE SEQUENCE</scope>
    <source>
        <strain evidence="5">NBRC 16421</strain>
    </source>
</reference>
<keyword evidence="2 3" id="KW-0238">DNA-binding</keyword>
<feature type="DNA-binding region" description="OmpR/PhoB-type" evidence="3">
    <location>
        <begin position="1"/>
        <end position="108"/>
    </location>
</feature>
<dbReference type="SMART" id="SM00028">
    <property type="entry name" value="TPR"/>
    <property type="match status" value="5"/>
</dbReference>
<evidence type="ECO:0000259" key="4">
    <source>
        <dbReference type="PROSITE" id="PS51755"/>
    </source>
</evidence>
<dbReference type="Pfam" id="PF13424">
    <property type="entry name" value="TPR_12"/>
    <property type="match status" value="2"/>
</dbReference>
<dbReference type="CDD" id="cd15831">
    <property type="entry name" value="BTAD"/>
    <property type="match status" value="1"/>
</dbReference>
<dbReference type="InterPro" id="IPR016032">
    <property type="entry name" value="Sig_transdc_resp-reg_C-effctor"/>
</dbReference>
<sequence>MPFGEGGTGMDLTVAVLGPLDVRRAGRPVRLGPGLASLLSILLVEKSRHVPADRLVELLWGAEAPNGARTTLRSHLSHLRRALDADRSAPSIVATVGSGPRLGYRLDLPPERVDAYEFEQRYAEGRGILAAGDNPEKGAAEIGAALAMWRGPAFADLADRPFALAESARLDALRRSARRDRAEALHSLGRNAEVVGDLLGAVAEAPYDEGLRRLLVLALYADQRVDEAAEICREGLTLLARRGIDDPALRELQRRILRREPIAPPRQAAPALAPVVPRMLPPELRRFVGRDAELAEARTELASGTALLVTGPAGVGKTTFAIRLAHAERDRCPDGQLYVDLRGFDPAGTAMSPSEALRLFLDALQVPANRVPATEVAQVGLYRSLLADRRMLVVLDNARDADQIRPLLPASPGCRVLVTSRNQLTGLIAGQGAHPLALGLLGPAESHRMLATRLGQARIAAEPRAVEEIVAACAGLPLAFAVVAARAATRPTVPLAGLAADLREAGRSLRPFESGDPGTDVRTVFSWSYRALRPAAARLFRLLGLHVAADIGLNAAASLAGLPPAQARQLLDDLVGAHLLTEVAHNRFRCHDLLRAYAAELAGDEPDAVERLVEYYLHTSYAAPLLPPSSRDRFDMPPAGPRVTPDAVPDVPAAVEWFTAEHAALLAVVDLAVAAGLDTHACRLAWTTMPFFDLRGHWQDWVTVQRTGIVAAERAGDDSGQAHGHRSLARAYFYLDRMSDAEPHLHQAMELYRRTGDPVGQANTHRNLCFLHERAGRYRDALDHGRQALALYREAGNEVGVARSLNVVGWYLALLGEHAESLDHCERALTLQEKLGHRNSQAHTWDSLGFNHHRLGDHGRSVHCFRRAVELFQELGDRLGEADSLGRLGDAHSAAGDPGAAVTAWRQALAIADELGHVGVEELREKVARGRPVEDRYLAHDSRLQ</sequence>
<dbReference type="Pfam" id="PF00931">
    <property type="entry name" value="NB-ARC"/>
    <property type="match status" value="1"/>
</dbReference>
<dbReference type="InterPro" id="IPR027417">
    <property type="entry name" value="P-loop_NTPase"/>
</dbReference>
<dbReference type="SUPFAM" id="SSF46894">
    <property type="entry name" value="C-terminal effector domain of the bipartite response regulators"/>
    <property type="match status" value="1"/>
</dbReference>
<dbReference type="InterPro" id="IPR001867">
    <property type="entry name" value="OmpR/PhoB-type_DNA-bd"/>
</dbReference>
<dbReference type="Pfam" id="PF13374">
    <property type="entry name" value="TPR_10"/>
    <property type="match status" value="1"/>
</dbReference>
<dbReference type="GO" id="GO:0043531">
    <property type="term" value="F:ADP binding"/>
    <property type="evidence" value="ECO:0007669"/>
    <property type="project" value="InterPro"/>
</dbReference>